<feature type="region of interest" description="Disordered" evidence="1">
    <location>
        <begin position="213"/>
        <end position="247"/>
    </location>
</feature>
<dbReference type="SMART" id="SM00506">
    <property type="entry name" value="A1pp"/>
    <property type="match status" value="1"/>
</dbReference>
<dbReference type="CDD" id="cd02908">
    <property type="entry name" value="Macro_OAADPr_deacetylase"/>
    <property type="match status" value="1"/>
</dbReference>
<feature type="domain" description="Macro" evidence="2">
    <location>
        <begin position="28"/>
        <end position="211"/>
    </location>
</feature>
<gene>
    <name evidence="3" type="ORF">M408DRAFT_72484</name>
</gene>
<keyword evidence="4" id="KW-1185">Reference proteome</keyword>
<organism evidence="3 4">
    <name type="scientific">Serendipita vermifera MAFF 305830</name>
    <dbReference type="NCBI Taxonomy" id="933852"/>
    <lineage>
        <taxon>Eukaryota</taxon>
        <taxon>Fungi</taxon>
        <taxon>Dikarya</taxon>
        <taxon>Basidiomycota</taxon>
        <taxon>Agaricomycotina</taxon>
        <taxon>Agaricomycetes</taxon>
        <taxon>Sebacinales</taxon>
        <taxon>Serendipitaceae</taxon>
        <taxon>Serendipita</taxon>
    </lineage>
</organism>
<dbReference type="Gene3D" id="3.40.220.10">
    <property type="entry name" value="Leucine Aminopeptidase, subunit E, domain 1"/>
    <property type="match status" value="1"/>
</dbReference>
<dbReference type="EMBL" id="KN824305">
    <property type="protein sequence ID" value="KIM26545.1"/>
    <property type="molecule type" value="Genomic_DNA"/>
</dbReference>
<dbReference type="PANTHER" id="PTHR11106:SF27">
    <property type="entry name" value="MACRO DOMAIN-CONTAINING PROTEIN"/>
    <property type="match status" value="1"/>
</dbReference>
<dbReference type="Pfam" id="PF01661">
    <property type="entry name" value="Macro"/>
    <property type="match status" value="1"/>
</dbReference>
<dbReference type="AlphaFoldDB" id="A0A0C3APQ5"/>
<proteinExistence type="predicted"/>
<sequence length="247" mass="26822">MRGIALATIPTLRYLYKNKTLKQAAKEAQRFSYRAELLDRVSLFQGDITKLEVDAIVNAANRSLLGGGGVDGAIHNAAGRGLLRECSSLGGADTGQAKITGGYDLPAKHVIHAVGPVYSGSHKDIKAAQLSACYSNSLSLALENKLKSIAFCSISTGIYGYPIVDATEVALETTRTFLDQNESAKDIDRVIFVVWSDKDKHVYEHLLPQFFPQETTETESKAEKAPQEAEPPEKSKPEQPTDAKPTE</sequence>
<evidence type="ECO:0000313" key="4">
    <source>
        <dbReference type="Proteomes" id="UP000054097"/>
    </source>
</evidence>
<feature type="compositionally biased region" description="Basic and acidic residues" evidence="1">
    <location>
        <begin position="218"/>
        <end position="247"/>
    </location>
</feature>
<dbReference type="PANTHER" id="PTHR11106">
    <property type="entry name" value="GANGLIOSIDE INDUCED DIFFERENTIATION ASSOCIATED PROTEIN 2-RELATED"/>
    <property type="match status" value="1"/>
</dbReference>
<dbReference type="InterPro" id="IPR043472">
    <property type="entry name" value="Macro_dom-like"/>
</dbReference>
<dbReference type="STRING" id="933852.A0A0C3APQ5"/>
<reference evidence="4" key="2">
    <citation type="submission" date="2015-01" db="EMBL/GenBank/DDBJ databases">
        <title>Evolutionary Origins and Diversification of the Mycorrhizal Mutualists.</title>
        <authorList>
            <consortium name="DOE Joint Genome Institute"/>
            <consortium name="Mycorrhizal Genomics Consortium"/>
            <person name="Kohler A."/>
            <person name="Kuo A."/>
            <person name="Nagy L.G."/>
            <person name="Floudas D."/>
            <person name="Copeland A."/>
            <person name="Barry K.W."/>
            <person name="Cichocki N."/>
            <person name="Veneault-Fourrey C."/>
            <person name="LaButti K."/>
            <person name="Lindquist E.A."/>
            <person name="Lipzen A."/>
            <person name="Lundell T."/>
            <person name="Morin E."/>
            <person name="Murat C."/>
            <person name="Riley R."/>
            <person name="Ohm R."/>
            <person name="Sun H."/>
            <person name="Tunlid A."/>
            <person name="Henrissat B."/>
            <person name="Grigoriev I.V."/>
            <person name="Hibbett D.S."/>
            <person name="Martin F."/>
        </authorList>
    </citation>
    <scope>NUCLEOTIDE SEQUENCE [LARGE SCALE GENOMIC DNA]</scope>
    <source>
        <strain evidence="4">MAFF 305830</strain>
    </source>
</reference>
<dbReference type="HOGENOM" id="CLU_046550_3_0_1"/>
<name>A0A0C3APQ5_SERVB</name>
<dbReference type="Proteomes" id="UP000054097">
    <property type="component" value="Unassembled WGS sequence"/>
</dbReference>
<dbReference type="InterPro" id="IPR002589">
    <property type="entry name" value="Macro_dom"/>
</dbReference>
<evidence type="ECO:0000256" key="1">
    <source>
        <dbReference type="SAM" id="MobiDB-lite"/>
    </source>
</evidence>
<dbReference type="SUPFAM" id="SSF52949">
    <property type="entry name" value="Macro domain-like"/>
    <property type="match status" value="1"/>
</dbReference>
<evidence type="ECO:0000259" key="2">
    <source>
        <dbReference type="PROSITE" id="PS51154"/>
    </source>
</evidence>
<evidence type="ECO:0000313" key="3">
    <source>
        <dbReference type="EMBL" id="KIM26545.1"/>
    </source>
</evidence>
<dbReference type="OrthoDB" id="6077599at2759"/>
<dbReference type="NCBIfam" id="NF001664">
    <property type="entry name" value="PRK00431.1-6"/>
    <property type="match status" value="1"/>
</dbReference>
<dbReference type="PROSITE" id="PS51154">
    <property type="entry name" value="MACRO"/>
    <property type="match status" value="1"/>
</dbReference>
<accession>A0A0C3APQ5</accession>
<reference evidence="3 4" key="1">
    <citation type="submission" date="2014-04" db="EMBL/GenBank/DDBJ databases">
        <authorList>
            <consortium name="DOE Joint Genome Institute"/>
            <person name="Kuo A."/>
            <person name="Zuccaro A."/>
            <person name="Kohler A."/>
            <person name="Nagy L.G."/>
            <person name="Floudas D."/>
            <person name="Copeland A."/>
            <person name="Barry K.W."/>
            <person name="Cichocki N."/>
            <person name="Veneault-Fourrey C."/>
            <person name="LaButti K."/>
            <person name="Lindquist E.A."/>
            <person name="Lipzen A."/>
            <person name="Lundell T."/>
            <person name="Morin E."/>
            <person name="Murat C."/>
            <person name="Sun H."/>
            <person name="Tunlid A."/>
            <person name="Henrissat B."/>
            <person name="Grigoriev I.V."/>
            <person name="Hibbett D.S."/>
            <person name="Martin F."/>
            <person name="Nordberg H.P."/>
            <person name="Cantor M.N."/>
            <person name="Hua S.X."/>
        </authorList>
    </citation>
    <scope>NUCLEOTIDE SEQUENCE [LARGE SCALE GENOMIC DNA]</scope>
    <source>
        <strain evidence="3 4">MAFF 305830</strain>
    </source>
</reference>
<protein>
    <recommendedName>
        <fullName evidence="2">Macro domain-containing protein</fullName>
    </recommendedName>
</protein>